<evidence type="ECO:0000256" key="14">
    <source>
        <dbReference type="ARBA" id="ARBA00044484"/>
    </source>
</evidence>
<keyword evidence="6" id="KW-0378">Hydrolase</keyword>
<reference evidence="19" key="2">
    <citation type="submission" date="2015-06" db="UniProtKB">
        <authorList>
            <consortium name="EnsemblMetazoa"/>
        </authorList>
    </citation>
    <scope>IDENTIFICATION</scope>
</reference>
<evidence type="ECO:0000256" key="11">
    <source>
        <dbReference type="ARBA" id="ARBA00044466"/>
    </source>
</evidence>
<evidence type="ECO:0000313" key="19">
    <source>
        <dbReference type="EnsemblMetazoa" id="tetur04g01040.1"/>
    </source>
</evidence>
<gene>
    <name evidence="19" type="primary">107359636</name>
</gene>
<evidence type="ECO:0000256" key="3">
    <source>
        <dbReference type="ARBA" id="ARBA00012633"/>
    </source>
</evidence>
<accession>T1K1D8</accession>
<evidence type="ECO:0000256" key="15">
    <source>
        <dbReference type="ARBA" id="ARBA00044519"/>
    </source>
</evidence>
<dbReference type="GO" id="GO:0046872">
    <property type="term" value="F:metal ion binding"/>
    <property type="evidence" value="ECO:0007669"/>
    <property type="project" value="UniProtKB-KW"/>
</dbReference>
<evidence type="ECO:0000256" key="10">
    <source>
        <dbReference type="ARBA" id="ARBA00044465"/>
    </source>
</evidence>
<dbReference type="InterPro" id="IPR020583">
    <property type="entry name" value="Inositol_monoP_metal-BS"/>
</dbReference>
<comment type="cofactor">
    <cofactor evidence="1 18">
        <name>Mg(2+)</name>
        <dbReference type="ChEBI" id="CHEBI:18420"/>
    </cofactor>
</comment>
<keyword evidence="5 18" id="KW-0479">Metal-binding</keyword>
<feature type="binding site" evidence="18">
    <location>
        <position position="116"/>
    </location>
    <ligand>
        <name>Mg(2+)</name>
        <dbReference type="ChEBI" id="CHEBI:18420"/>
        <label>1</label>
        <note>catalytic</note>
    </ligand>
</feature>
<dbReference type="PROSITE" id="PS00629">
    <property type="entry name" value="IMP_1"/>
    <property type="match status" value="1"/>
</dbReference>
<evidence type="ECO:0000256" key="7">
    <source>
        <dbReference type="ARBA" id="ARBA00022842"/>
    </source>
</evidence>
<dbReference type="PROSITE" id="PS00630">
    <property type="entry name" value="IMP_2"/>
    <property type="match status" value="1"/>
</dbReference>
<comment type="catalytic activity">
    <reaction evidence="13">
        <text>adenosine 3',5'-bisphosphate + H2O = AMP + phosphate</text>
        <dbReference type="Rhea" id="RHEA:10040"/>
        <dbReference type="ChEBI" id="CHEBI:15377"/>
        <dbReference type="ChEBI" id="CHEBI:43474"/>
        <dbReference type="ChEBI" id="CHEBI:58343"/>
        <dbReference type="ChEBI" id="CHEBI:456215"/>
        <dbReference type="EC" id="3.1.3.7"/>
    </reaction>
    <physiologicalReaction direction="left-to-right" evidence="13">
        <dbReference type="Rhea" id="RHEA:10041"/>
    </physiologicalReaction>
</comment>
<comment type="similarity">
    <text evidence="2">Belongs to the inositol monophosphatase superfamily.</text>
</comment>
<feature type="binding site" evidence="18">
    <location>
        <position position="245"/>
    </location>
    <ligand>
        <name>Mg(2+)</name>
        <dbReference type="ChEBI" id="CHEBI:18420"/>
        <label>1</label>
        <note>catalytic</note>
    </ligand>
</feature>
<name>T1K1D8_TETUR</name>
<dbReference type="EC" id="3.1.3.7" evidence="3"/>
<feature type="binding site" evidence="18">
    <location>
        <position position="71"/>
    </location>
    <ligand>
        <name>Mg(2+)</name>
        <dbReference type="ChEBI" id="CHEBI:18420"/>
        <label>1</label>
        <note>catalytic</note>
    </ligand>
</feature>
<dbReference type="Gene3D" id="3.30.540.10">
    <property type="entry name" value="Fructose-1,6-Bisphosphatase, subunit A, domain 1"/>
    <property type="match status" value="1"/>
</dbReference>
<dbReference type="GO" id="GO:0046854">
    <property type="term" value="P:phosphatidylinositol phosphate biosynthetic process"/>
    <property type="evidence" value="ECO:0007669"/>
    <property type="project" value="InterPro"/>
</dbReference>
<dbReference type="PANTHER" id="PTHR43028">
    <property type="entry name" value="3'(2'),5'-BISPHOSPHATE NUCLEOTIDASE 1"/>
    <property type="match status" value="1"/>
</dbReference>
<dbReference type="GO" id="GO:0004441">
    <property type="term" value="F:inositol-1,4-bisphosphate 1-phosphatase activity"/>
    <property type="evidence" value="ECO:0007669"/>
    <property type="project" value="UniProtKB-EC"/>
</dbReference>
<comment type="catalytic activity">
    <reaction evidence="11">
        <text>adenosine 2',5'-bisphosphate + H2O = AMP + phosphate</text>
        <dbReference type="Rhea" id="RHEA:77643"/>
        <dbReference type="ChEBI" id="CHEBI:15377"/>
        <dbReference type="ChEBI" id="CHEBI:43474"/>
        <dbReference type="ChEBI" id="CHEBI:194156"/>
        <dbReference type="ChEBI" id="CHEBI:456215"/>
        <dbReference type="EC" id="3.1.3.7"/>
    </reaction>
    <physiologicalReaction direction="left-to-right" evidence="11">
        <dbReference type="Rhea" id="RHEA:77644"/>
    </physiologicalReaction>
</comment>
<dbReference type="OMA" id="QTEADRC"/>
<dbReference type="PANTHER" id="PTHR43028:SF5">
    <property type="entry name" value="3'(2'),5'-BISPHOSPHATE NUCLEOTIDASE 1"/>
    <property type="match status" value="1"/>
</dbReference>
<dbReference type="EnsemblMetazoa" id="tetur04g01040.1">
    <property type="protein sequence ID" value="tetur04g01040.1"/>
    <property type="gene ID" value="tetur04g01040"/>
</dbReference>
<comment type="catalytic activity">
    <reaction evidence="14">
        <text>3'-phosphoadenylyl sulfate + H2O = adenosine 5'-phosphosulfate + phosphate</text>
        <dbReference type="Rhea" id="RHEA:77639"/>
        <dbReference type="ChEBI" id="CHEBI:15377"/>
        <dbReference type="ChEBI" id="CHEBI:43474"/>
        <dbReference type="ChEBI" id="CHEBI:58243"/>
        <dbReference type="ChEBI" id="CHEBI:58339"/>
        <dbReference type="EC" id="3.1.3.7"/>
    </reaction>
    <physiologicalReaction direction="left-to-right" evidence="14">
        <dbReference type="Rhea" id="RHEA:77640"/>
    </physiologicalReaction>
</comment>
<sequence>MSVPTLMRIVSASVSVANKAGSIVKGVLSRGNLNIIDKGINDFQTEADRMIQRCIVASLSKSFPKITIIAEEDLEPSDSDEELVCQTLDESVLKHSCPAELANVNDEDIVVWVDPLDGTAEFTQGLLEQVTILIGIAVAGKAVSGVIHQPYYKHSIEKDPAKVGRTMWGVVGLGAFGIEKKEPPANELTIATTRSHRSKLVDDTLLAMKPTTEMRIGGAGHKVLLVIEGQAHAYVYPSSGCKKWDTCAPEAILHAVGGKFTDIFGNDMKYHKDIPHPNTGGILAATSPEMNAKLAALVPDHVKQSLTSQ</sequence>
<evidence type="ECO:0000256" key="18">
    <source>
        <dbReference type="PIRSR" id="PIRSR600760-2"/>
    </source>
</evidence>
<evidence type="ECO:0000256" key="8">
    <source>
        <dbReference type="ARBA" id="ARBA00040342"/>
    </source>
</evidence>
<evidence type="ECO:0000313" key="20">
    <source>
        <dbReference type="Proteomes" id="UP000015104"/>
    </source>
</evidence>
<evidence type="ECO:0000256" key="4">
    <source>
        <dbReference type="ARBA" id="ARBA00022671"/>
    </source>
</evidence>
<dbReference type="EC" id="3.1.3.57" evidence="15"/>
<keyword evidence="20" id="KW-1185">Reference proteome</keyword>
<dbReference type="SUPFAM" id="SSF56655">
    <property type="entry name" value="Carbohydrate phosphatase"/>
    <property type="match status" value="1"/>
</dbReference>
<dbReference type="InterPro" id="IPR020550">
    <property type="entry name" value="Inositol_monophosphatase_CS"/>
</dbReference>
<dbReference type="EMBL" id="CAEY01001351">
    <property type="status" value="NOT_ANNOTATED_CDS"/>
    <property type="molecule type" value="Genomic_DNA"/>
</dbReference>
<reference evidence="20" key="1">
    <citation type="submission" date="2011-08" db="EMBL/GenBank/DDBJ databases">
        <authorList>
            <person name="Rombauts S."/>
        </authorList>
    </citation>
    <scope>NUCLEOTIDE SEQUENCE</scope>
    <source>
        <strain evidence="20">London</strain>
    </source>
</reference>
<evidence type="ECO:0000256" key="5">
    <source>
        <dbReference type="ARBA" id="ARBA00022723"/>
    </source>
</evidence>
<dbReference type="InterPro" id="IPR000760">
    <property type="entry name" value="Inositol_monophosphatase-like"/>
</dbReference>
<dbReference type="Proteomes" id="UP000015104">
    <property type="component" value="Unassembled WGS sequence"/>
</dbReference>
<comment type="catalytic activity">
    <reaction evidence="12">
        <text>1D-myo-inositol 1,4-bisphosphate + H2O = 1D-myo-inositol 4-phosphate + phosphate</text>
        <dbReference type="Rhea" id="RHEA:15553"/>
        <dbReference type="ChEBI" id="CHEBI:15377"/>
        <dbReference type="ChEBI" id="CHEBI:43474"/>
        <dbReference type="ChEBI" id="CHEBI:58282"/>
        <dbReference type="ChEBI" id="CHEBI:58469"/>
        <dbReference type="EC" id="3.1.3.57"/>
    </reaction>
    <physiologicalReaction direction="left-to-right" evidence="12">
        <dbReference type="Rhea" id="RHEA:15554"/>
    </physiologicalReaction>
</comment>
<feature type="binding site" evidence="18">
    <location>
        <position position="114"/>
    </location>
    <ligand>
        <name>Mg(2+)</name>
        <dbReference type="ChEBI" id="CHEBI:18420"/>
        <label>1</label>
        <note>catalytic</note>
    </ligand>
</feature>
<dbReference type="FunFam" id="3.40.190.80:FF:000006">
    <property type="entry name" value="Bisphosphate nucleotidase 1"/>
    <property type="match status" value="1"/>
</dbReference>
<evidence type="ECO:0000256" key="13">
    <source>
        <dbReference type="ARBA" id="ARBA00044479"/>
    </source>
</evidence>
<dbReference type="OrthoDB" id="411145at2759"/>
<dbReference type="CDD" id="cd01640">
    <property type="entry name" value="IPPase"/>
    <property type="match status" value="1"/>
</dbReference>
<dbReference type="HOGENOM" id="CLU_034742_2_0_1"/>
<evidence type="ECO:0000256" key="12">
    <source>
        <dbReference type="ARBA" id="ARBA00044478"/>
    </source>
</evidence>
<feature type="binding site" evidence="18">
    <location>
        <position position="117"/>
    </location>
    <ligand>
        <name>Mg(2+)</name>
        <dbReference type="ChEBI" id="CHEBI:18420"/>
        <label>1</label>
        <note>catalytic</note>
    </ligand>
</feature>
<dbReference type="STRING" id="32264.T1K1D8"/>
<dbReference type="FunFam" id="3.30.540.10:FF:000023">
    <property type="entry name" value="Protein CBR-TAG-231"/>
    <property type="match status" value="1"/>
</dbReference>
<keyword evidence="7 18" id="KW-0460">Magnesium</keyword>
<comment type="catalytic activity">
    <reaction evidence="10">
        <text>1D-myo-inositol 1,3,4-trisphosphate + H2O = 1D-myo-inositol 3,4-bisphosphate + phosphate</text>
        <dbReference type="Rhea" id="RHEA:70319"/>
        <dbReference type="ChEBI" id="CHEBI:15377"/>
        <dbReference type="ChEBI" id="CHEBI:43474"/>
        <dbReference type="ChEBI" id="CHEBI:58414"/>
        <dbReference type="ChEBI" id="CHEBI:83241"/>
    </reaction>
    <physiologicalReaction direction="left-to-right" evidence="10">
        <dbReference type="Rhea" id="RHEA:70320"/>
    </physiologicalReaction>
</comment>
<keyword evidence="4" id="KW-0452">Lithium</keyword>
<protein>
    <recommendedName>
        <fullName evidence="8">3'(2'),5'-bisphosphate nucleotidase 1</fullName>
        <ecNumber evidence="15">3.1.3.57</ecNumber>
        <ecNumber evidence="3">3.1.3.7</ecNumber>
    </recommendedName>
    <alternativeName>
        <fullName evidence="16">3'-phosphoadenosine 5'-phosphate phosphatase</fullName>
    </alternativeName>
    <alternativeName>
        <fullName evidence="9">Bisphosphate 3'-nucleotidase 1</fullName>
    </alternativeName>
    <alternativeName>
        <fullName evidence="17">Inositol-polyphosphate 1-phosphatase</fullName>
    </alternativeName>
</protein>
<evidence type="ECO:0000256" key="9">
    <source>
        <dbReference type="ARBA" id="ARBA00041815"/>
    </source>
</evidence>
<dbReference type="eggNOG" id="KOG3099">
    <property type="taxonomic scope" value="Eukaryota"/>
</dbReference>
<evidence type="ECO:0000256" key="16">
    <source>
        <dbReference type="ARBA" id="ARBA00044544"/>
    </source>
</evidence>
<dbReference type="KEGG" id="tut:107359636"/>
<evidence type="ECO:0000256" key="2">
    <source>
        <dbReference type="ARBA" id="ARBA00009759"/>
    </source>
</evidence>
<dbReference type="AlphaFoldDB" id="T1K1D8"/>
<evidence type="ECO:0000256" key="1">
    <source>
        <dbReference type="ARBA" id="ARBA00001946"/>
    </source>
</evidence>
<organism evidence="19 20">
    <name type="scientific">Tetranychus urticae</name>
    <name type="common">Two-spotted spider mite</name>
    <dbReference type="NCBI Taxonomy" id="32264"/>
    <lineage>
        <taxon>Eukaryota</taxon>
        <taxon>Metazoa</taxon>
        <taxon>Ecdysozoa</taxon>
        <taxon>Arthropoda</taxon>
        <taxon>Chelicerata</taxon>
        <taxon>Arachnida</taxon>
        <taxon>Acari</taxon>
        <taxon>Acariformes</taxon>
        <taxon>Trombidiformes</taxon>
        <taxon>Prostigmata</taxon>
        <taxon>Eleutherengona</taxon>
        <taxon>Raphignathae</taxon>
        <taxon>Tetranychoidea</taxon>
        <taxon>Tetranychidae</taxon>
        <taxon>Tetranychus</taxon>
    </lineage>
</organism>
<dbReference type="GO" id="GO:0008441">
    <property type="term" value="F:3'(2'),5'-bisphosphate nucleotidase activity"/>
    <property type="evidence" value="ECO:0007669"/>
    <property type="project" value="UniProtKB-EC"/>
</dbReference>
<dbReference type="Gene3D" id="3.40.190.80">
    <property type="match status" value="1"/>
</dbReference>
<evidence type="ECO:0000256" key="6">
    <source>
        <dbReference type="ARBA" id="ARBA00022801"/>
    </source>
</evidence>
<dbReference type="InterPro" id="IPR050725">
    <property type="entry name" value="CysQ/Inositol_MonoPase"/>
</dbReference>
<evidence type="ECO:0000256" key="17">
    <source>
        <dbReference type="ARBA" id="ARBA00044554"/>
    </source>
</evidence>
<dbReference type="Pfam" id="PF00459">
    <property type="entry name" value="Inositol_P"/>
    <property type="match status" value="1"/>
</dbReference>
<proteinExistence type="inferred from homology"/>